<comment type="caution">
    <text evidence="1">The sequence shown here is derived from an EMBL/GenBank/DDBJ whole genome shotgun (WGS) entry which is preliminary data.</text>
</comment>
<evidence type="ECO:0000313" key="1">
    <source>
        <dbReference type="EMBL" id="MPC16018.1"/>
    </source>
</evidence>
<accession>A0A5B7D3D9</accession>
<organism evidence="1 2">
    <name type="scientific">Portunus trituberculatus</name>
    <name type="common">Swimming crab</name>
    <name type="synonym">Neptunus trituberculatus</name>
    <dbReference type="NCBI Taxonomy" id="210409"/>
    <lineage>
        <taxon>Eukaryota</taxon>
        <taxon>Metazoa</taxon>
        <taxon>Ecdysozoa</taxon>
        <taxon>Arthropoda</taxon>
        <taxon>Crustacea</taxon>
        <taxon>Multicrustacea</taxon>
        <taxon>Malacostraca</taxon>
        <taxon>Eumalacostraca</taxon>
        <taxon>Eucarida</taxon>
        <taxon>Decapoda</taxon>
        <taxon>Pleocyemata</taxon>
        <taxon>Brachyura</taxon>
        <taxon>Eubrachyura</taxon>
        <taxon>Portunoidea</taxon>
        <taxon>Portunidae</taxon>
        <taxon>Portuninae</taxon>
        <taxon>Portunus</taxon>
    </lineage>
</organism>
<keyword evidence="2" id="KW-1185">Reference proteome</keyword>
<dbReference type="Proteomes" id="UP000324222">
    <property type="component" value="Unassembled WGS sequence"/>
</dbReference>
<dbReference type="AlphaFoldDB" id="A0A5B7D3D9"/>
<sequence length="71" mass="8682">MMVYKRLLHFFLTLDVRLFLKRKLRHKLLQPCRRRSREPLTASVLTNLSFMLSMYSKQVFAFVTIVRLREH</sequence>
<dbReference type="EMBL" id="VSRR010000471">
    <property type="protein sequence ID" value="MPC16018.1"/>
    <property type="molecule type" value="Genomic_DNA"/>
</dbReference>
<reference evidence="1 2" key="1">
    <citation type="submission" date="2019-05" db="EMBL/GenBank/DDBJ databases">
        <title>Another draft genome of Portunus trituberculatus and its Hox gene families provides insights of decapod evolution.</title>
        <authorList>
            <person name="Jeong J.-H."/>
            <person name="Song I."/>
            <person name="Kim S."/>
            <person name="Choi T."/>
            <person name="Kim D."/>
            <person name="Ryu S."/>
            <person name="Kim W."/>
        </authorList>
    </citation>
    <scope>NUCLEOTIDE SEQUENCE [LARGE SCALE GENOMIC DNA]</scope>
    <source>
        <tissue evidence="1">Muscle</tissue>
    </source>
</reference>
<proteinExistence type="predicted"/>
<name>A0A5B7D3D9_PORTR</name>
<evidence type="ECO:0000313" key="2">
    <source>
        <dbReference type="Proteomes" id="UP000324222"/>
    </source>
</evidence>
<gene>
    <name evidence="1" type="ORF">E2C01_008826</name>
</gene>
<protein>
    <submittedName>
        <fullName evidence="1">Uncharacterized protein</fullName>
    </submittedName>
</protein>